<name>A0A1V0TKG3_9ACTN</name>
<proteinExistence type="predicted"/>
<reference evidence="1 2" key="1">
    <citation type="submission" date="2017-04" db="EMBL/GenBank/DDBJ databases">
        <title>Complete Genome Sequence of Streptomyces gilvosporeus F607, a Capable Producer of Natamycin.</title>
        <authorList>
            <person name="Zong G."/>
            <person name="Zhong C."/>
            <person name="Fu J."/>
            <person name="Qin R."/>
            <person name="Cao G."/>
        </authorList>
    </citation>
    <scope>NUCLEOTIDE SEQUENCE [LARGE SCALE GENOMIC DNA]</scope>
    <source>
        <strain evidence="1 2">F607</strain>
    </source>
</reference>
<organism evidence="1 2">
    <name type="scientific">Streptomyces gilvosporeus</name>
    <dbReference type="NCBI Taxonomy" id="553510"/>
    <lineage>
        <taxon>Bacteria</taxon>
        <taxon>Bacillati</taxon>
        <taxon>Actinomycetota</taxon>
        <taxon>Actinomycetes</taxon>
        <taxon>Kitasatosporales</taxon>
        <taxon>Streptomycetaceae</taxon>
        <taxon>Streptomyces</taxon>
    </lineage>
</organism>
<keyword evidence="2" id="KW-1185">Reference proteome</keyword>
<gene>
    <name evidence="1" type="ORF">B1H19_03115</name>
</gene>
<dbReference type="EMBL" id="CP020569">
    <property type="protein sequence ID" value="ARF53288.1"/>
    <property type="molecule type" value="Genomic_DNA"/>
</dbReference>
<evidence type="ECO:0000313" key="1">
    <source>
        <dbReference type="EMBL" id="ARF53288.1"/>
    </source>
</evidence>
<accession>A0A1V0TKG3</accession>
<sequence>MTKITQMSDNERNRLIYEFWEEMSEELDLSLDFTAGMQSMRPHLPDTPSSAQVEAWIELAEMIQDGSLRRALRNSRKDREARKRMVRDPSLQRALSEEALQACEAGEDPASRRGRALTDAYTSDCLVPADVAAMSGRADTPEVRRQLADQLWEGSRIDHYMNLLRMINGKDPHPHINRHLAMLEWLAEALRASAQ</sequence>
<dbReference type="STRING" id="553510.B1H19_03115"/>
<dbReference type="KEGG" id="sgv:B1H19_03115"/>
<dbReference type="OrthoDB" id="9809391at2"/>
<evidence type="ECO:0000313" key="2">
    <source>
        <dbReference type="Proteomes" id="UP000192726"/>
    </source>
</evidence>
<dbReference type="Proteomes" id="UP000192726">
    <property type="component" value="Chromosome"/>
</dbReference>
<protein>
    <submittedName>
        <fullName evidence="1">Uncharacterized protein</fullName>
    </submittedName>
</protein>
<dbReference type="AlphaFoldDB" id="A0A1V0TKG3"/>
<dbReference type="RefSeq" id="WP_083102718.1">
    <property type="nucleotide sequence ID" value="NZ_CP020569.1"/>
</dbReference>